<keyword evidence="3" id="KW-1185">Reference proteome</keyword>
<evidence type="ECO:0000313" key="4">
    <source>
        <dbReference type="Proteomes" id="UP001275867"/>
    </source>
</evidence>
<accession>A0A176TGT4</accession>
<dbReference type="GeneID" id="93382761"/>
<reference evidence="1" key="2">
    <citation type="submission" date="2019-10" db="EMBL/GenBank/DDBJ databases">
        <title>Malate fermentation in French cider.</title>
        <authorList>
            <person name="Cousin F.J."/>
            <person name="Medina Fernandez S."/>
            <person name="Misery B."/>
            <person name="Laplace J.-M."/>
            <person name="Cretenet M."/>
        </authorList>
    </citation>
    <scope>NUCLEOTIDE SEQUENCE</scope>
    <source>
        <strain evidence="1">UCMA15901</strain>
    </source>
</reference>
<dbReference type="RefSeq" id="WP_057784709.1">
    <property type="nucleotide sequence ID" value="NZ_BJWE01000033.1"/>
</dbReference>
<dbReference type="Proteomes" id="UP000077280">
    <property type="component" value="Unassembled WGS sequence"/>
</dbReference>
<dbReference type="InterPro" id="IPR053707">
    <property type="entry name" value="UPF0637_domain_sf"/>
</dbReference>
<gene>
    <name evidence="2" type="ORF">A7K95_01365</name>
    <name evidence="1" type="ORF">GA842_00955</name>
</gene>
<dbReference type="OrthoDB" id="9812818at2"/>
<name>A0A176TGT4_9LACO</name>
<dbReference type="InterPro" id="IPR009403">
    <property type="entry name" value="UPF0637"/>
</dbReference>
<dbReference type="EMBL" id="LXND01000083">
    <property type="protein sequence ID" value="OAD63206.1"/>
    <property type="molecule type" value="Genomic_DNA"/>
</dbReference>
<proteinExistence type="predicted"/>
<sequence>MFREHIFSVFNEPDVEERLKLVRTQIDPFFEEAIQEVLPILNGNGETYRAFIAKHARRHSNPPPNTWVAFAQNKRGYKMVPHYEIGVWDDRLFVWLAFETNMQERQSAIDKLKSKQAGFLNLGAQFKLSNNHMAKSFISLTKGNFEKSVKEYRFQKKAEVLIGRVLQKDNRNLDSKAAVLEMIEQTISVLSKIWDN</sequence>
<organism evidence="1 4">
    <name type="scientific">Pediococcus parvulus</name>
    <dbReference type="NCBI Taxonomy" id="54062"/>
    <lineage>
        <taxon>Bacteria</taxon>
        <taxon>Bacillati</taxon>
        <taxon>Bacillota</taxon>
        <taxon>Bacilli</taxon>
        <taxon>Lactobacillales</taxon>
        <taxon>Lactobacillaceae</taxon>
        <taxon>Pediococcus</taxon>
    </lineage>
</organism>
<protein>
    <submittedName>
        <fullName evidence="1">DUF1054 family protein</fullName>
    </submittedName>
</protein>
<dbReference type="SUPFAM" id="SSF142913">
    <property type="entry name" value="YktB/PF0168-like"/>
    <property type="match status" value="1"/>
</dbReference>
<dbReference type="AlphaFoldDB" id="A0A176TGT4"/>
<evidence type="ECO:0000313" key="2">
    <source>
        <dbReference type="EMBL" id="OAD63206.1"/>
    </source>
</evidence>
<dbReference type="Gene3D" id="3.30.930.20">
    <property type="entry name" value="Protein of unknown function DUF1054"/>
    <property type="match status" value="1"/>
</dbReference>
<dbReference type="Pfam" id="PF06335">
    <property type="entry name" value="DUF1054"/>
    <property type="match status" value="1"/>
</dbReference>
<dbReference type="EMBL" id="WERX01000002">
    <property type="protein sequence ID" value="MDV7693464.1"/>
    <property type="molecule type" value="Genomic_DNA"/>
</dbReference>
<dbReference type="Proteomes" id="UP001275867">
    <property type="component" value="Unassembled WGS sequence"/>
</dbReference>
<reference evidence="2 3" key="1">
    <citation type="submission" date="2016-05" db="EMBL/GenBank/DDBJ databases">
        <title>Draft genome sequence of Pediococcus parvulus 2.6, a probiotic beta-glucan producer strain.</title>
        <authorList>
            <person name="Mohedano M.L."/>
            <person name="Perez-Ramos A."/>
            <person name="Duenas M.T."/>
            <person name="Lamontanara A."/>
            <person name="Orru L."/>
            <person name="Spano G."/>
            <person name="Capozzi V."/>
            <person name="Lopez P."/>
        </authorList>
    </citation>
    <scope>NUCLEOTIDE SEQUENCE [LARGE SCALE GENOMIC DNA]</scope>
    <source>
        <strain evidence="2 3">2.6</strain>
    </source>
</reference>
<evidence type="ECO:0000313" key="1">
    <source>
        <dbReference type="EMBL" id="MDV7693464.1"/>
    </source>
</evidence>
<evidence type="ECO:0000313" key="3">
    <source>
        <dbReference type="Proteomes" id="UP000077280"/>
    </source>
</evidence>
<comment type="caution">
    <text evidence="1">The sequence shown here is derived from an EMBL/GenBank/DDBJ whole genome shotgun (WGS) entry which is preliminary data.</text>
</comment>